<dbReference type="PROSITE" id="PS50143">
    <property type="entry name" value="BIR_REPEAT_2"/>
    <property type="match status" value="5"/>
</dbReference>
<dbReference type="SMART" id="SM00184">
    <property type="entry name" value="RING"/>
    <property type="match status" value="1"/>
</dbReference>
<proteinExistence type="inferred from homology"/>
<comment type="similarity">
    <text evidence="1">Belongs to the IAP family.</text>
</comment>
<dbReference type="FunFam" id="1.10.1170.10:FF:000002">
    <property type="entry name" value="Baculoviral IAP repeat containing 7"/>
    <property type="match status" value="1"/>
</dbReference>
<dbReference type="Gene3D" id="3.30.40.10">
    <property type="entry name" value="Zinc/RING finger domain, C3HC4 (zinc finger)"/>
    <property type="match status" value="1"/>
</dbReference>
<dbReference type="Proteomes" id="UP001152320">
    <property type="component" value="Chromosome 16"/>
</dbReference>
<dbReference type="Pfam" id="PF13920">
    <property type="entry name" value="zf-C3HC4_3"/>
    <property type="match status" value="1"/>
</dbReference>
<accession>A0A9Q0YQJ2</accession>
<gene>
    <name evidence="8" type="ORF">HOLleu_31777</name>
</gene>
<dbReference type="Gene3D" id="1.10.1170.10">
    <property type="entry name" value="Inhibitor Of Apoptosis Protein (2mihbC-IAP-1), Chain A"/>
    <property type="match status" value="5"/>
</dbReference>
<dbReference type="Pfam" id="PF00653">
    <property type="entry name" value="BIR"/>
    <property type="match status" value="5"/>
</dbReference>
<dbReference type="SUPFAM" id="SSF57924">
    <property type="entry name" value="Inhibitor of apoptosis (IAP) repeat"/>
    <property type="match status" value="6"/>
</dbReference>
<dbReference type="AlphaFoldDB" id="A0A9Q0YQJ2"/>
<feature type="domain" description="RING-type" evidence="7">
    <location>
        <begin position="817"/>
        <end position="852"/>
    </location>
</feature>
<feature type="compositionally biased region" description="Polar residues" evidence="6">
    <location>
        <begin position="605"/>
        <end position="614"/>
    </location>
</feature>
<dbReference type="PROSITE" id="PS50089">
    <property type="entry name" value="ZF_RING_2"/>
    <property type="match status" value="1"/>
</dbReference>
<organism evidence="8 9">
    <name type="scientific">Holothuria leucospilota</name>
    <name type="common">Black long sea cucumber</name>
    <name type="synonym">Mertensiothuria leucospilota</name>
    <dbReference type="NCBI Taxonomy" id="206669"/>
    <lineage>
        <taxon>Eukaryota</taxon>
        <taxon>Metazoa</taxon>
        <taxon>Echinodermata</taxon>
        <taxon>Eleutherozoa</taxon>
        <taxon>Echinozoa</taxon>
        <taxon>Holothuroidea</taxon>
        <taxon>Aspidochirotacea</taxon>
        <taxon>Aspidochirotida</taxon>
        <taxon>Holothuriidae</taxon>
        <taxon>Holothuria</taxon>
    </lineage>
</organism>
<dbReference type="OrthoDB" id="774873at2759"/>
<evidence type="ECO:0000256" key="5">
    <source>
        <dbReference type="PROSITE-ProRule" id="PRU00175"/>
    </source>
</evidence>
<protein>
    <submittedName>
        <fullName evidence="8">Baculoviral IAP repeat-containing protein 7-B</fullName>
    </submittedName>
</protein>
<feature type="compositionally biased region" description="Basic and acidic residues" evidence="6">
    <location>
        <begin position="615"/>
        <end position="628"/>
    </location>
</feature>
<evidence type="ECO:0000256" key="3">
    <source>
        <dbReference type="ARBA" id="ARBA00022771"/>
    </source>
</evidence>
<dbReference type="InterPro" id="IPR001370">
    <property type="entry name" value="BIR_rpt"/>
</dbReference>
<dbReference type="InterPro" id="IPR001841">
    <property type="entry name" value="Znf_RING"/>
</dbReference>
<dbReference type="SMART" id="SM00238">
    <property type="entry name" value="BIR"/>
    <property type="match status" value="5"/>
</dbReference>
<dbReference type="PANTHER" id="PTHR10044:SF139">
    <property type="entry name" value="DEATH-ASSOCIATED INHIBITOR OF APOPTOSIS 2"/>
    <property type="match status" value="1"/>
</dbReference>
<evidence type="ECO:0000313" key="9">
    <source>
        <dbReference type="Proteomes" id="UP001152320"/>
    </source>
</evidence>
<dbReference type="GO" id="GO:0005634">
    <property type="term" value="C:nucleus"/>
    <property type="evidence" value="ECO:0007669"/>
    <property type="project" value="TreeGrafter"/>
</dbReference>
<name>A0A9Q0YQJ2_HOLLE</name>
<dbReference type="GO" id="GO:0005737">
    <property type="term" value="C:cytoplasm"/>
    <property type="evidence" value="ECO:0007669"/>
    <property type="project" value="TreeGrafter"/>
</dbReference>
<evidence type="ECO:0000259" key="7">
    <source>
        <dbReference type="PROSITE" id="PS50089"/>
    </source>
</evidence>
<keyword evidence="9" id="KW-1185">Reference proteome</keyword>
<reference evidence="8" key="1">
    <citation type="submission" date="2021-10" db="EMBL/GenBank/DDBJ databases">
        <title>Tropical sea cucumber genome reveals ecological adaptation and Cuvierian tubules defense mechanism.</title>
        <authorList>
            <person name="Chen T."/>
        </authorList>
    </citation>
    <scope>NUCLEOTIDE SEQUENCE</scope>
    <source>
        <strain evidence="8">Nanhai2018</strain>
        <tissue evidence="8">Muscle</tissue>
    </source>
</reference>
<sequence length="864" mass="100152">MTSTQSRECHTLRNEKRFIKRKLLTEKLKEWWMQRNEIKTGGEQRDFMGEREFEETFLKLQMSNNDERVQSFITRGWLKEISVSKLAECGFCYTGDSDLVVCFSCKGKLKDWDSRAVPLQRHLMIYPRCKFAKYLSKRAPKVTFDSPSIKIDESTTPCIEEELEDYFKSEFNRLMSFRNCSLSRHADPYELAAAGLYYLDEWSENGISQGKQEIAHHCCIFVNDKGNLNLTEEERKQADVFFPQVEKREKSLRAIAIDSSGGSDTVSRKYPIHPEYADKNKRLRTFKVCRSTFPILVESLAEAGFYSKDFKDEVVCFFCGGKLEDWVSQDNPWEEHARNFPDCQWMLEHIPQQNMTEGYITPWNSPDTFVGNLQSSLQSRIHSFLENGWSLPILVSELAEAGFFHSGETNTAECISCHVKINDWKDTDNPLQKHQTKSPNCEIVKALTEDEEFPHNTKVVFGKVDGDNETELTDEFEVDSASRIRKIGSSFLFGDKTSENEKFKSEYQRLLSYKDWPIRCIVDPFDLANAGFYWRDFERSVTVKCFACYGEISEWQIGEKPYRKHEKLYPSCPFINNLETGNKELTESERNKVSSLFRKKAEAASHSNGLVEQKTTGHKEVRQSNSDNRDVDNFHVQEIFSDKIPLNHTSEDSDGLHIRQEVNFSEGFDDPAAKYPQFFKETNRLDSFVNWPSNHCQRPEDLATAGFFYKGKKDLVVCFQCGGKLLDWEKGDNPWDEHARHYPKCQWLLKQKGMKFINSIQKKYDTSGNPKEPRFPEEDENLPRRVTNLTLADKTKPVVGKTSLLDEITKLKERSLCKICLDDDVELLILPCKHLVVCAECGERIESCPICRSYAEEKVRVFMP</sequence>
<comment type="caution">
    <text evidence="8">The sequence shown here is derived from an EMBL/GenBank/DDBJ whole genome shotgun (WGS) entry which is preliminary data.</text>
</comment>
<dbReference type="PANTHER" id="PTHR10044">
    <property type="entry name" value="INHIBITOR OF APOPTOSIS"/>
    <property type="match status" value="1"/>
</dbReference>
<keyword evidence="2" id="KW-0479">Metal-binding</keyword>
<dbReference type="EMBL" id="JAIZAY010000016">
    <property type="protein sequence ID" value="KAJ8026828.1"/>
    <property type="molecule type" value="Genomic_DNA"/>
</dbReference>
<evidence type="ECO:0000256" key="6">
    <source>
        <dbReference type="SAM" id="MobiDB-lite"/>
    </source>
</evidence>
<dbReference type="InterPro" id="IPR013083">
    <property type="entry name" value="Znf_RING/FYVE/PHD"/>
</dbReference>
<evidence type="ECO:0000256" key="2">
    <source>
        <dbReference type="ARBA" id="ARBA00022723"/>
    </source>
</evidence>
<evidence type="ECO:0000313" key="8">
    <source>
        <dbReference type="EMBL" id="KAJ8026828.1"/>
    </source>
</evidence>
<feature type="region of interest" description="Disordered" evidence="6">
    <location>
        <begin position="604"/>
        <end position="628"/>
    </location>
</feature>
<evidence type="ECO:0000256" key="4">
    <source>
        <dbReference type="ARBA" id="ARBA00022833"/>
    </source>
</evidence>
<dbReference type="CDD" id="cd00022">
    <property type="entry name" value="BIR"/>
    <property type="match status" value="5"/>
</dbReference>
<keyword evidence="3 5" id="KW-0863">Zinc-finger</keyword>
<dbReference type="InterPro" id="IPR050784">
    <property type="entry name" value="IAP"/>
</dbReference>
<dbReference type="GO" id="GO:0008270">
    <property type="term" value="F:zinc ion binding"/>
    <property type="evidence" value="ECO:0007669"/>
    <property type="project" value="UniProtKB-KW"/>
</dbReference>
<evidence type="ECO:0000256" key="1">
    <source>
        <dbReference type="ARBA" id="ARBA00006672"/>
    </source>
</evidence>
<dbReference type="PROSITE" id="PS01282">
    <property type="entry name" value="BIR_REPEAT_1"/>
    <property type="match status" value="1"/>
</dbReference>
<keyword evidence="4" id="KW-0862">Zinc</keyword>